<dbReference type="InterPro" id="IPR011990">
    <property type="entry name" value="TPR-like_helical_dom_sf"/>
</dbReference>
<dbReference type="InterPro" id="IPR019734">
    <property type="entry name" value="TPR_rpt"/>
</dbReference>
<comment type="subcellular location">
    <subcellularLocation>
        <location evidence="1">Membrane</location>
    </subcellularLocation>
</comment>
<keyword evidence="8" id="KW-0802">TPR repeat</keyword>
<evidence type="ECO:0000256" key="9">
    <source>
        <dbReference type="SAM" id="MobiDB-lite"/>
    </source>
</evidence>
<feature type="transmembrane region" description="Helical" evidence="10">
    <location>
        <begin position="782"/>
        <end position="801"/>
    </location>
</feature>
<feature type="repeat" description="TPR" evidence="8">
    <location>
        <begin position="361"/>
        <end position="394"/>
    </location>
</feature>
<evidence type="ECO:0000256" key="6">
    <source>
        <dbReference type="ARBA" id="ARBA00023136"/>
    </source>
</evidence>
<evidence type="ECO:0000256" key="7">
    <source>
        <dbReference type="ARBA" id="ARBA00023276"/>
    </source>
</evidence>
<keyword evidence="12" id="KW-1185">Reference proteome</keyword>
<dbReference type="Pfam" id="PF06298">
    <property type="entry name" value="PsbY"/>
    <property type="match status" value="2"/>
</dbReference>
<evidence type="ECO:0000313" key="11">
    <source>
        <dbReference type="EMBL" id="KAF9605020.1"/>
    </source>
</evidence>
<feature type="region of interest" description="Disordered" evidence="9">
    <location>
        <begin position="108"/>
        <end position="127"/>
    </location>
</feature>
<keyword evidence="6 10" id="KW-0472">Membrane</keyword>
<keyword evidence="3 10" id="KW-0812">Transmembrane</keyword>
<dbReference type="GO" id="GO:0015979">
    <property type="term" value="P:photosynthesis"/>
    <property type="evidence" value="ECO:0007669"/>
    <property type="project" value="UniProtKB-KW"/>
</dbReference>
<dbReference type="Gene3D" id="1.25.40.10">
    <property type="entry name" value="Tetratricopeptide repeat domain"/>
    <property type="match status" value="2"/>
</dbReference>
<dbReference type="SUPFAM" id="SSF48452">
    <property type="entry name" value="TPR-like"/>
    <property type="match status" value="1"/>
</dbReference>
<evidence type="ECO:0000256" key="3">
    <source>
        <dbReference type="ARBA" id="ARBA00022692"/>
    </source>
</evidence>
<dbReference type="SMART" id="SM00028">
    <property type="entry name" value="TPR"/>
    <property type="match status" value="8"/>
</dbReference>
<dbReference type="OrthoDB" id="9991317at2759"/>
<keyword evidence="4 10" id="KW-1133">Transmembrane helix</keyword>
<reference evidence="11 12" key="1">
    <citation type="submission" date="2020-10" db="EMBL/GenBank/DDBJ databases">
        <title>The Coptis chinensis genome and diversification of protoberbering-type alkaloids.</title>
        <authorList>
            <person name="Wang B."/>
            <person name="Shu S."/>
            <person name="Song C."/>
            <person name="Liu Y."/>
        </authorList>
    </citation>
    <scope>NUCLEOTIDE SEQUENCE [LARGE SCALE GENOMIC DNA]</scope>
    <source>
        <strain evidence="11">HL-2020</strain>
        <tissue evidence="11">Leaf</tissue>
    </source>
</reference>
<evidence type="ECO:0000256" key="5">
    <source>
        <dbReference type="ARBA" id="ARBA00023078"/>
    </source>
</evidence>
<gene>
    <name evidence="11" type="ORF">IFM89_013186</name>
</gene>
<feature type="compositionally biased region" description="Low complexity" evidence="9">
    <location>
        <begin position="66"/>
        <end position="77"/>
    </location>
</feature>
<proteinExistence type="inferred from homology"/>
<feature type="compositionally biased region" description="Low complexity" evidence="9">
    <location>
        <begin position="108"/>
        <end position="123"/>
    </location>
</feature>
<dbReference type="Pfam" id="PF13424">
    <property type="entry name" value="TPR_12"/>
    <property type="match status" value="1"/>
</dbReference>
<dbReference type="PANTHER" id="PTHR45523">
    <property type="entry name" value="TETRATRICOPEPTIDE REPEAT (TPR)-CONTAINING PROTEIN-RELATED"/>
    <property type="match status" value="1"/>
</dbReference>
<dbReference type="PROSITE" id="PS50005">
    <property type="entry name" value="TPR"/>
    <property type="match status" value="3"/>
</dbReference>
<dbReference type="InterPro" id="IPR009388">
    <property type="entry name" value="PSII_PsbY"/>
</dbReference>
<keyword evidence="5" id="KW-0793">Thylakoid</keyword>
<dbReference type="AlphaFoldDB" id="A0A835LRP1"/>
<keyword evidence="2" id="KW-0602">Photosynthesis</keyword>
<evidence type="ECO:0000256" key="10">
    <source>
        <dbReference type="SAM" id="Phobius"/>
    </source>
</evidence>
<feature type="repeat" description="TPR" evidence="8">
    <location>
        <begin position="594"/>
        <end position="627"/>
    </location>
</feature>
<name>A0A835LRP1_9MAGN</name>
<evidence type="ECO:0000256" key="1">
    <source>
        <dbReference type="ARBA" id="ARBA00004370"/>
    </source>
</evidence>
<evidence type="ECO:0000256" key="4">
    <source>
        <dbReference type="ARBA" id="ARBA00022989"/>
    </source>
</evidence>
<feature type="repeat" description="TPR" evidence="8">
    <location>
        <begin position="560"/>
        <end position="593"/>
    </location>
</feature>
<evidence type="ECO:0000256" key="2">
    <source>
        <dbReference type="ARBA" id="ARBA00022531"/>
    </source>
</evidence>
<dbReference type="HAMAP" id="MF_00717">
    <property type="entry name" value="PSII_PsbY"/>
    <property type="match status" value="2"/>
</dbReference>
<evidence type="ECO:0000256" key="8">
    <source>
        <dbReference type="PROSITE-ProRule" id="PRU00339"/>
    </source>
</evidence>
<dbReference type="EMBL" id="JADFTS010000005">
    <property type="protein sequence ID" value="KAF9605020.1"/>
    <property type="molecule type" value="Genomic_DNA"/>
</dbReference>
<feature type="transmembrane region" description="Helical" evidence="10">
    <location>
        <begin position="851"/>
        <end position="870"/>
    </location>
</feature>
<accession>A0A835LRP1</accession>
<dbReference type="PANTHER" id="PTHR45523:SF1">
    <property type="entry name" value="TETRATRICOPEPTIDE REPEAT (TPR)-CONTAINING PROTEIN"/>
    <property type="match status" value="1"/>
</dbReference>
<sequence>MSDVEMGRNTKLAVIADLNIEPPQCDDDFFLPPPISPSSVSVVGGEKIMLPQGDVMTEGNIKLVNRSHNNNNNNKSRTGGGSRVIKGEYQSFESVGGGHDIVDAAATTDQQQQHFSGPSSSSSSREDKVSSLKIGLVHVAKKMPKNAHAHFILGLMYQRLCQPQKAVLVYEKAEEILLRGEEDVDRPEFLSSVQIHHAQCILLGNTGDGSSNKELEHEELGEILSKLKESMQVDIRQANIWNTLGLILLRSGRVESAISVLSSLLPFSSDFLDALANLGIAYLRSGNLELSTKCFQDLILKDQNHPAARVNYSVLLLRKYGSVIAGAGADSGEEAFSQQLVAANVAKECLFAAAKADPKSAHIWVNLANAYSVVGDHTSAGKCLEKAAKLEPNCMATRYAVAVHRIKGAERSQDPTEQLSWAGNEMASILREGDSATVEPHLAWAGLAMVHRAEHEITATFESGQKNLTEVEERALYTLKQAIEENPDDYVQWHQLGLYSLCTLQFKASQKYLKAAIARCKECSYVWSNLGISLQLSEDSSQAEEVYKRALSCAIPQQAHTMLSNLGNLYRQQKQYQRAKSMLAKSLEQQPGYAPAYNSLGLVYVGEGCWEDAKICFEKALKSDPLLDAAKSNMMKTVGLESRTHIPIGCPFFLGSNTCIQLEALLSPSFSNKPTCETNLLALATVMASTIATTAMLSAKCVSSSTSPNRVHSSRPTIKPVSVLPLQALQKVSTTSKSSENFNLSSLTGTALAGAVFSTLSSCHPAFAAQQIADIAEGDNRGLALLLPLVPAILWVLYNILQPALNQINKMNSTKGVIVGLGLGGLAYVSAPTASASEVAMIAEASSDNRGLLVLFVVAAAIAWVLFNILQPALNQIDRMKS</sequence>
<organism evidence="11 12">
    <name type="scientific">Coptis chinensis</name>
    <dbReference type="NCBI Taxonomy" id="261450"/>
    <lineage>
        <taxon>Eukaryota</taxon>
        <taxon>Viridiplantae</taxon>
        <taxon>Streptophyta</taxon>
        <taxon>Embryophyta</taxon>
        <taxon>Tracheophyta</taxon>
        <taxon>Spermatophyta</taxon>
        <taxon>Magnoliopsida</taxon>
        <taxon>Ranunculales</taxon>
        <taxon>Ranunculaceae</taxon>
        <taxon>Coptidoideae</taxon>
        <taxon>Coptis</taxon>
    </lineage>
</organism>
<comment type="caution">
    <text evidence="11">The sequence shown here is derived from an EMBL/GenBank/DDBJ whole genome shotgun (WGS) entry which is preliminary data.</text>
</comment>
<feature type="region of interest" description="Disordered" evidence="9">
    <location>
        <begin position="65"/>
        <end position="84"/>
    </location>
</feature>
<protein>
    <submittedName>
        <fullName evidence="11">Uncharacterized protein</fullName>
    </submittedName>
</protein>
<feature type="transmembrane region" description="Helical" evidence="10">
    <location>
        <begin position="813"/>
        <end position="831"/>
    </location>
</feature>
<dbReference type="Pfam" id="PF13181">
    <property type="entry name" value="TPR_8"/>
    <property type="match status" value="1"/>
</dbReference>
<dbReference type="GO" id="GO:0030145">
    <property type="term" value="F:manganese ion binding"/>
    <property type="evidence" value="ECO:0007669"/>
    <property type="project" value="InterPro"/>
</dbReference>
<dbReference type="Proteomes" id="UP000631114">
    <property type="component" value="Unassembled WGS sequence"/>
</dbReference>
<dbReference type="GO" id="GO:0009523">
    <property type="term" value="C:photosystem II"/>
    <property type="evidence" value="ECO:0007669"/>
    <property type="project" value="UniProtKB-KW"/>
</dbReference>
<evidence type="ECO:0000313" key="12">
    <source>
        <dbReference type="Proteomes" id="UP000631114"/>
    </source>
</evidence>
<keyword evidence="7" id="KW-0604">Photosystem II</keyword>